<name>A0AAW0F050_9TRYP</name>
<dbReference type="AlphaFoldDB" id="A0AAW0F050"/>
<gene>
    <name evidence="1" type="ORF">NESM_000827800</name>
</gene>
<evidence type="ECO:0000313" key="1">
    <source>
        <dbReference type="EMBL" id="KAK7198642.1"/>
    </source>
</evidence>
<evidence type="ECO:0000313" key="2">
    <source>
        <dbReference type="Proteomes" id="UP001430356"/>
    </source>
</evidence>
<accession>A0AAW0F050</accession>
<keyword evidence="2" id="KW-1185">Reference proteome</keyword>
<proteinExistence type="predicted"/>
<protein>
    <submittedName>
        <fullName evidence="1">Uncharacterized protein</fullName>
    </submittedName>
</protein>
<reference evidence="1 2" key="1">
    <citation type="journal article" date="2021" name="MBio">
        <title>A New Model Trypanosomatid, Novymonas esmeraldas: Genomic Perception of Its 'Candidatus Pandoraea novymonadis' Endosymbiont.</title>
        <authorList>
            <person name="Zakharova A."/>
            <person name="Saura A."/>
            <person name="Butenko A."/>
            <person name="Podesvova L."/>
            <person name="Warmusova S."/>
            <person name="Kostygov A.Y."/>
            <person name="Nenarokova A."/>
            <person name="Lukes J."/>
            <person name="Opperdoes F.R."/>
            <person name="Yurchenko V."/>
        </authorList>
    </citation>
    <scope>NUCLEOTIDE SEQUENCE [LARGE SCALE GENOMIC DNA]</scope>
    <source>
        <strain evidence="1 2">E262AT.01</strain>
    </source>
</reference>
<organism evidence="1 2">
    <name type="scientific">Novymonas esmeraldas</name>
    <dbReference type="NCBI Taxonomy" id="1808958"/>
    <lineage>
        <taxon>Eukaryota</taxon>
        <taxon>Discoba</taxon>
        <taxon>Euglenozoa</taxon>
        <taxon>Kinetoplastea</taxon>
        <taxon>Metakinetoplastina</taxon>
        <taxon>Trypanosomatida</taxon>
        <taxon>Trypanosomatidae</taxon>
        <taxon>Novymonas</taxon>
    </lineage>
</organism>
<comment type="caution">
    <text evidence="1">The sequence shown here is derived from an EMBL/GenBank/DDBJ whole genome shotgun (WGS) entry which is preliminary data.</text>
</comment>
<dbReference type="Proteomes" id="UP001430356">
    <property type="component" value="Unassembled WGS sequence"/>
</dbReference>
<sequence length="296" mass="32230">MRPCVVSLSHVARCRYPPVALTGRCFLLRPRLSANAAAAHRLDSPSPSPLDLECLELTQVESGSRDRRGMVPGSLAGNSYYAHRYRSSGGAGRSSQTAAEPPARLRNGDVVLRLILSAVPRELAHKRVVDVTGMQTSFHNVSERHDRALATVEEAMQTMHLHDGHEVPALQRGDVDLVRLQPRCVYIPPSSSPSRSGGDGPVSVGLAKLSPTLRPLSNPDVLLAQRRQLSFRSEMEAVQTAQIMASLVAELRHGREGRGAHWGALDDWSTAVLRPIVRDGCVLAMRLCLPTLSRGR</sequence>
<dbReference type="EMBL" id="JAECZO010000164">
    <property type="protein sequence ID" value="KAK7198642.1"/>
    <property type="molecule type" value="Genomic_DNA"/>
</dbReference>